<dbReference type="Pfam" id="PF07963">
    <property type="entry name" value="N_methyl"/>
    <property type="match status" value="1"/>
</dbReference>
<gene>
    <name evidence="10" type="ORF">SAMN02745784_00242</name>
</gene>
<evidence type="ECO:0000259" key="9">
    <source>
        <dbReference type="Pfam" id="PF12019"/>
    </source>
</evidence>
<protein>
    <submittedName>
        <fullName evidence="10">Prepilin-type N-terminal cleavage/methylation domain-containing protein</fullName>
    </submittedName>
</protein>
<evidence type="ECO:0000256" key="6">
    <source>
        <dbReference type="ARBA" id="ARBA00022989"/>
    </source>
</evidence>
<dbReference type="SUPFAM" id="SSF54523">
    <property type="entry name" value="Pili subunits"/>
    <property type="match status" value="1"/>
</dbReference>
<feature type="transmembrane region" description="Helical" evidence="8">
    <location>
        <begin position="21"/>
        <end position="43"/>
    </location>
</feature>
<evidence type="ECO:0000256" key="2">
    <source>
        <dbReference type="ARBA" id="ARBA00022475"/>
    </source>
</evidence>
<name>A0A1M4SC91_9FIRM</name>
<keyword evidence="2" id="KW-1003">Cell membrane</keyword>
<evidence type="ECO:0000313" key="10">
    <source>
        <dbReference type="EMBL" id="SHE29821.1"/>
    </source>
</evidence>
<dbReference type="InterPro" id="IPR022346">
    <property type="entry name" value="T2SS_GspH"/>
</dbReference>
<dbReference type="EMBL" id="FQTY01000001">
    <property type="protein sequence ID" value="SHE29821.1"/>
    <property type="molecule type" value="Genomic_DNA"/>
</dbReference>
<keyword evidence="7 8" id="KW-0472">Membrane</keyword>
<evidence type="ECO:0000256" key="5">
    <source>
        <dbReference type="ARBA" id="ARBA00022692"/>
    </source>
</evidence>
<dbReference type="STRING" id="1123404.SAMN02745784_00242"/>
<accession>A0A1M4SC91</accession>
<keyword evidence="3" id="KW-0488">Methylation</keyword>
<keyword evidence="5 8" id="KW-0812">Transmembrane</keyword>
<dbReference type="NCBIfam" id="TIGR02532">
    <property type="entry name" value="IV_pilin_GFxxxE"/>
    <property type="match status" value="1"/>
</dbReference>
<evidence type="ECO:0000256" key="3">
    <source>
        <dbReference type="ARBA" id="ARBA00022481"/>
    </source>
</evidence>
<dbReference type="Proteomes" id="UP000184114">
    <property type="component" value="Unassembled WGS sequence"/>
</dbReference>
<dbReference type="Gene3D" id="3.30.700.10">
    <property type="entry name" value="Glycoprotein, Type 4 Pilin"/>
    <property type="match status" value="1"/>
</dbReference>
<keyword evidence="11" id="KW-1185">Reference proteome</keyword>
<evidence type="ECO:0000256" key="4">
    <source>
        <dbReference type="ARBA" id="ARBA00022519"/>
    </source>
</evidence>
<dbReference type="PIRSF" id="PIRSF021292">
    <property type="entry name" value="Competence_ComGD"/>
    <property type="match status" value="1"/>
</dbReference>
<proteinExistence type="predicted"/>
<reference evidence="11" key="1">
    <citation type="submission" date="2016-11" db="EMBL/GenBank/DDBJ databases">
        <authorList>
            <person name="Varghese N."/>
            <person name="Submissions S."/>
        </authorList>
    </citation>
    <scope>NUCLEOTIDE SEQUENCE [LARGE SCALE GENOMIC DNA]</scope>
    <source>
        <strain evidence="11">DSM 18095</strain>
    </source>
</reference>
<dbReference type="AlphaFoldDB" id="A0A1M4SC91"/>
<dbReference type="RefSeq" id="WP_072971985.1">
    <property type="nucleotide sequence ID" value="NZ_FQTY01000001.1"/>
</dbReference>
<evidence type="ECO:0000256" key="1">
    <source>
        <dbReference type="ARBA" id="ARBA00004377"/>
    </source>
</evidence>
<sequence length="158" mass="17475">MNGNINNGGSSIKKGYTLVELIVTIALLVIVISIGIPSIKVIFNTREKKELIEFRRNIIFARNSAIVENCIYALTIDVNKNRYIITKDNGAGINIVKNIKFSNGIKIKGNNFNGYTRFYPNGAPNNSGTILLTNKKMQIIEITITPATGKVNLYVNGR</sequence>
<evidence type="ECO:0000256" key="8">
    <source>
        <dbReference type="SAM" id="Phobius"/>
    </source>
</evidence>
<dbReference type="GO" id="GO:0015627">
    <property type="term" value="C:type II protein secretion system complex"/>
    <property type="evidence" value="ECO:0007669"/>
    <property type="project" value="InterPro"/>
</dbReference>
<dbReference type="GO" id="GO:0015628">
    <property type="term" value="P:protein secretion by the type II secretion system"/>
    <property type="evidence" value="ECO:0007669"/>
    <property type="project" value="InterPro"/>
</dbReference>
<feature type="domain" description="General secretion pathway GspH" evidence="9">
    <location>
        <begin position="54"/>
        <end position="136"/>
    </location>
</feature>
<dbReference type="GeneID" id="90994934"/>
<keyword evidence="6 8" id="KW-1133">Transmembrane helix</keyword>
<dbReference type="InterPro" id="IPR045584">
    <property type="entry name" value="Pilin-like"/>
</dbReference>
<evidence type="ECO:0000313" key="11">
    <source>
        <dbReference type="Proteomes" id="UP000184114"/>
    </source>
</evidence>
<dbReference type="Pfam" id="PF12019">
    <property type="entry name" value="GspH"/>
    <property type="match status" value="1"/>
</dbReference>
<comment type="subcellular location">
    <subcellularLocation>
        <location evidence="1">Cell inner membrane</location>
        <topology evidence="1">Single-pass membrane protein</topology>
    </subcellularLocation>
</comment>
<evidence type="ECO:0000256" key="7">
    <source>
        <dbReference type="ARBA" id="ARBA00023136"/>
    </source>
</evidence>
<organism evidence="10 11">
    <name type="scientific">Tissierella praeacuta DSM 18095</name>
    <dbReference type="NCBI Taxonomy" id="1123404"/>
    <lineage>
        <taxon>Bacteria</taxon>
        <taxon>Bacillati</taxon>
        <taxon>Bacillota</taxon>
        <taxon>Tissierellia</taxon>
        <taxon>Tissierellales</taxon>
        <taxon>Tissierellaceae</taxon>
        <taxon>Tissierella</taxon>
    </lineage>
</organism>
<dbReference type="GO" id="GO:0005886">
    <property type="term" value="C:plasma membrane"/>
    <property type="evidence" value="ECO:0007669"/>
    <property type="project" value="UniProtKB-SubCell"/>
</dbReference>
<dbReference type="InterPro" id="IPR016785">
    <property type="entry name" value="ComGD"/>
</dbReference>
<keyword evidence="4" id="KW-0997">Cell inner membrane</keyword>
<dbReference type="PROSITE" id="PS00409">
    <property type="entry name" value="PROKAR_NTER_METHYL"/>
    <property type="match status" value="1"/>
</dbReference>
<dbReference type="InterPro" id="IPR012902">
    <property type="entry name" value="N_methyl_site"/>
</dbReference>